<evidence type="ECO:0000313" key="2">
    <source>
        <dbReference type="EMBL" id="RSB61792.1"/>
    </source>
</evidence>
<keyword evidence="4" id="KW-1185">Reference proteome</keyword>
<organism evidence="2 3">
    <name type="scientific">Rhizobium pisi</name>
    <dbReference type="NCBI Taxonomy" id="574561"/>
    <lineage>
        <taxon>Bacteria</taxon>
        <taxon>Pseudomonadati</taxon>
        <taxon>Pseudomonadota</taxon>
        <taxon>Alphaproteobacteria</taxon>
        <taxon>Hyphomicrobiales</taxon>
        <taxon>Rhizobiaceae</taxon>
        <taxon>Rhizobium/Agrobacterium group</taxon>
        <taxon>Rhizobium</taxon>
    </lineage>
</organism>
<dbReference type="Proteomes" id="UP000518315">
    <property type="component" value="Unassembled WGS sequence"/>
</dbReference>
<proteinExistence type="predicted"/>
<reference evidence="1 4" key="2">
    <citation type="submission" date="2020-08" db="EMBL/GenBank/DDBJ databases">
        <title>Genomic Encyclopedia of Type Strains, Phase III (KMG-III): the genomes of soil and plant-associated and newly described type strains.</title>
        <authorList>
            <person name="Whitman W."/>
        </authorList>
    </citation>
    <scope>NUCLEOTIDE SEQUENCE [LARGE SCALE GENOMIC DNA]</scope>
    <source>
        <strain evidence="1 4">CECT 4113</strain>
    </source>
</reference>
<dbReference type="AlphaFoldDB" id="A0A3R9AX24"/>
<protein>
    <recommendedName>
        <fullName evidence="5">Lipoprotein</fullName>
    </recommendedName>
</protein>
<name>A0A3R9AX24_9HYPH</name>
<reference evidence="2 3" key="1">
    <citation type="submission" date="2018-11" db="EMBL/GenBank/DDBJ databases">
        <authorList>
            <person name="Huo Y."/>
        </authorList>
    </citation>
    <scope>NUCLEOTIDE SEQUENCE [LARGE SCALE GENOMIC DNA]</scope>
    <source>
        <strain evidence="2 3">DSM 30132</strain>
    </source>
</reference>
<evidence type="ECO:0008006" key="5">
    <source>
        <dbReference type="Google" id="ProtNLM"/>
    </source>
</evidence>
<dbReference type="EMBL" id="RJJT01000033">
    <property type="protein sequence ID" value="RSB61792.1"/>
    <property type="molecule type" value="Genomic_DNA"/>
</dbReference>
<accession>A0A3R9AX24</accession>
<evidence type="ECO:0000313" key="3">
    <source>
        <dbReference type="Proteomes" id="UP000277279"/>
    </source>
</evidence>
<evidence type="ECO:0000313" key="4">
    <source>
        <dbReference type="Proteomes" id="UP000518315"/>
    </source>
</evidence>
<dbReference type="EMBL" id="JACHXH010000037">
    <property type="protein sequence ID" value="MBB3138763.1"/>
    <property type="molecule type" value="Genomic_DNA"/>
</dbReference>
<dbReference type="RefSeq" id="WP_125850369.1">
    <property type="nucleotide sequence ID" value="NZ_JACHXH010000037.1"/>
</dbReference>
<gene>
    <name evidence="2" type="ORF">EFD55_30265</name>
    <name evidence="1" type="ORF">FHS26_006542</name>
</gene>
<sequence length="145" mass="15519">MTAGMADCTASAAAPPVASGKTDIAIKAFKDLCLKTAPSFTAGISGAKRYGVTDFDDLNGGKDGMTKDHSMSVQIKPGRECAITSPNRADPTLHQQFLRAVAEFADNVPMNDKPNQPFVATIKGKRFIFQHDRNGGEAYVMIPQK</sequence>
<evidence type="ECO:0000313" key="1">
    <source>
        <dbReference type="EMBL" id="MBB3138763.1"/>
    </source>
</evidence>
<comment type="caution">
    <text evidence="2">The sequence shown here is derived from an EMBL/GenBank/DDBJ whole genome shotgun (WGS) entry which is preliminary data.</text>
</comment>
<dbReference type="Proteomes" id="UP000277279">
    <property type="component" value="Unassembled WGS sequence"/>
</dbReference>
<dbReference type="OrthoDB" id="7021399at2"/>